<reference evidence="5" key="1">
    <citation type="journal article" date="2014" name="Int. J. Syst. Evol. Microbiol.">
        <title>Complete genome sequence of Corynebacterium casei LMG S-19264T (=DSM 44701T), isolated from a smear-ripened cheese.</title>
        <authorList>
            <consortium name="US DOE Joint Genome Institute (JGI-PGF)"/>
            <person name="Walter F."/>
            <person name="Albersmeier A."/>
            <person name="Kalinowski J."/>
            <person name="Ruckert C."/>
        </authorList>
    </citation>
    <scope>NUCLEOTIDE SEQUENCE</scope>
    <source>
        <strain evidence="5">CGMCC 1.15493</strain>
    </source>
</reference>
<dbReference type="InterPro" id="IPR036388">
    <property type="entry name" value="WH-like_DNA-bd_sf"/>
</dbReference>
<dbReference type="SUPFAM" id="SSF48008">
    <property type="entry name" value="GntR ligand-binding domain-like"/>
    <property type="match status" value="1"/>
</dbReference>
<dbReference type="GO" id="GO:0003700">
    <property type="term" value="F:DNA-binding transcription factor activity"/>
    <property type="evidence" value="ECO:0007669"/>
    <property type="project" value="InterPro"/>
</dbReference>
<comment type="caution">
    <text evidence="5">The sequence shown here is derived from an EMBL/GenBank/DDBJ whole genome shotgun (WGS) entry which is preliminary data.</text>
</comment>
<dbReference type="InterPro" id="IPR036390">
    <property type="entry name" value="WH_DNA-bd_sf"/>
</dbReference>
<evidence type="ECO:0000256" key="3">
    <source>
        <dbReference type="ARBA" id="ARBA00023163"/>
    </source>
</evidence>
<protein>
    <submittedName>
        <fullName evidence="5">GntR family transcriptional regulator</fullName>
    </submittedName>
</protein>
<dbReference type="Pfam" id="PF00392">
    <property type="entry name" value="GntR"/>
    <property type="match status" value="1"/>
</dbReference>
<gene>
    <name evidence="5" type="ORF">GCM10011335_12170</name>
</gene>
<proteinExistence type="predicted"/>
<dbReference type="SUPFAM" id="SSF46785">
    <property type="entry name" value="Winged helix' DNA-binding domain"/>
    <property type="match status" value="1"/>
</dbReference>
<organism evidence="5 6">
    <name type="scientific">Aureimonas glaciei</name>
    <dbReference type="NCBI Taxonomy" id="1776957"/>
    <lineage>
        <taxon>Bacteria</taxon>
        <taxon>Pseudomonadati</taxon>
        <taxon>Pseudomonadota</taxon>
        <taxon>Alphaproteobacteria</taxon>
        <taxon>Hyphomicrobiales</taxon>
        <taxon>Aurantimonadaceae</taxon>
        <taxon>Aureimonas</taxon>
    </lineage>
</organism>
<dbReference type="Pfam" id="PF07729">
    <property type="entry name" value="FCD"/>
    <property type="match status" value="1"/>
</dbReference>
<dbReference type="Gene3D" id="1.20.120.530">
    <property type="entry name" value="GntR ligand-binding domain-like"/>
    <property type="match status" value="1"/>
</dbReference>
<dbReference type="PANTHER" id="PTHR43537:SF41">
    <property type="entry name" value="TRANSCRIPTIONAL REGULATORY PROTEIN"/>
    <property type="match status" value="1"/>
</dbReference>
<dbReference type="InterPro" id="IPR011711">
    <property type="entry name" value="GntR_C"/>
</dbReference>
<dbReference type="GO" id="GO:0003677">
    <property type="term" value="F:DNA binding"/>
    <property type="evidence" value="ECO:0007669"/>
    <property type="project" value="UniProtKB-KW"/>
</dbReference>
<evidence type="ECO:0000313" key="5">
    <source>
        <dbReference type="EMBL" id="GGD10825.1"/>
    </source>
</evidence>
<dbReference type="PROSITE" id="PS50949">
    <property type="entry name" value="HTH_GNTR"/>
    <property type="match status" value="1"/>
</dbReference>
<dbReference type="SMART" id="SM00345">
    <property type="entry name" value="HTH_GNTR"/>
    <property type="match status" value="1"/>
</dbReference>
<keyword evidence="1" id="KW-0805">Transcription regulation</keyword>
<dbReference type="PANTHER" id="PTHR43537">
    <property type="entry name" value="TRANSCRIPTIONAL REGULATOR, GNTR FAMILY"/>
    <property type="match status" value="1"/>
</dbReference>
<evidence type="ECO:0000313" key="6">
    <source>
        <dbReference type="Proteomes" id="UP000613160"/>
    </source>
</evidence>
<keyword evidence="2" id="KW-0238">DNA-binding</keyword>
<accession>A0A917D955</accession>
<dbReference type="RefSeq" id="WP_188849673.1">
    <property type="nucleotide sequence ID" value="NZ_BMJJ01000002.1"/>
</dbReference>
<feature type="domain" description="HTH gntR-type" evidence="4">
    <location>
        <begin position="13"/>
        <end position="80"/>
    </location>
</feature>
<sequence length="225" mass="24932">MLRLKTTDIGRAASAADLIVESLREAIVQGELRDGELLRQDQIASLFNVSRIPVREALARLEALGLVTNQRYKGAVVASLSLDEIAETFEFRALIEPEVLRLAAASMSRESLDEAARHCQAFAAETNPELWAQLNRAFHYALYRDANRPYHLQVVSSALDKVGRYLKAQLALTDGMDQARREHQAILDACLAGDGDRAAELTRAHILDASHSLVAFLQRERGEQA</sequence>
<dbReference type="CDD" id="cd07377">
    <property type="entry name" value="WHTH_GntR"/>
    <property type="match status" value="1"/>
</dbReference>
<dbReference type="EMBL" id="BMJJ01000002">
    <property type="protein sequence ID" value="GGD10825.1"/>
    <property type="molecule type" value="Genomic_DNA"/>
</dbReference>
<dbReference type="InterPro" id="IPR008920">
    <property type="entry name" value="TF_FadR/GntR_C"/>
</dbReference>
<dbReference type="InterPro" id="IPR000524">
    <property type="entry name" value="Tscrpt_reg_HTH_GntR"/>
</dbReference>
<evidence type="ECO:0000256" key="1">
    <source>
        <dbReference type="ARBA" id="ARBA00023015"/>
    </source>
</evidence>
<keyword evidence="6" id="KW-1185">Reference proteome</keyword>
<evidence type="ECO:0000259" key="4">
    <source>
        <dbReference type="PROSITE" id="PS50949"/>
    </source>
</evidence>
<dbReference type="PRINTS" id="PR00035">
    <property type="entry name" value="HTHGNTR"/>
</dbReference>
<dbReference type="Gene3D" id="1.10.10.10">
    <property type="entry name" value="Winged helix-like DNA-binding domain superfamily/Winged helix DNA-binding domain"/>
    <property type="match status" value="1"/>
</dbReference>
<keyword evidence="3" id="KW-0804">Transcription</keyword>
<reference evidence="5" key="2">
    <citation type="submission" date="2020-09" db="EMBL/GenBank/DDBJ databases">
        <authorList>
            <person name="Sun Q."/>
            <person name="Zhou Y."/>
        </authorList>
    </citation>
    <scope>NUCLEOTIDE SEQUENCE</scope>
    <source>
        <strain evidence="5">CGMCC 1.15493</strain>
    </source>
</reference>
<dbReference type="AlphaFoldDB" id="A0A917D955"/>
<name>A0A917D955_9HYPH</name>
<evidence type="ECO:0000256" key="2">
    <source>
        <dbReference type="ARBA" id="ARBA00023125"/>
    </source>
</evidence>
<dbReference type="Proteomes" id="UP000613160">
    <property type="component" value="Unassembled WGS sequence"/>
</dbReference>
<dbReference type="SMART" id="SM00895">
    <property type="entry name" value="FCD"/>
    <property type="match status" value="1"/>
</dbReference>